<reference evidence="3 4" key="1">
    <citation type="submission" date="2024-09" db="EMBL/GenBank/DDBJ databases">
        <authorList>
            <person name="Sun Q."/>
            <person name="Mori K."/>
        </authorList>
    </citation>
    <scope>NUCLEOTIDE SEQUENCE [LARGE SCALE GENOMIC DNA]</scope>
    <source>
        <strain evidence="3 4">JCM 3143</strain>
    </source>
</reference>
<evidence type="ECO:0000259" key="2">
    <source>
        <dbReference type="SMART" id="SM00867"/>
    </source>
</evidence>
<feature type="domain" description="Lipid/polyisoprenoid-binding YceI-like" evidence="2">
    <location>
        <begin position="7"/>
        <end position="152"/>
    </location>
</feature>
<dbReference type="SMART" id="SM00867">
    <property type="entry name" value="YceI"/>
    <property type="match status" value="1"/>
</dbReference>
<gene>
    <name evidence="3" type="ORF">ACFFSA_33765</name>
</gene>
<protein>
    <submittedName>
        <fullName evidence="3">YceI family protein</fullName>
    </submittedName>
</protein>
<name>A0ABV5S8T2_9ACTN</name>
<proteinExistence type="inferred from homology"/>
<keyword evidence="4" id="KW-1185">Reference proteome</keyword>
<evidence type="ECO:0000256" key="1">
    <source>
        <dbReference type="ARBA" id="ARBA00008812"/>
    </source>
</evidence>
<dbReference type="InterPro" id="IPR007372">
    <property type="entry name" value="Lipid/polyisoprenoid-bd_YceI"/>
</dbReference>
<dbReference type="EMBL" id="JBHMBW010000037">
    <property type="protein sequence ID" value="MFB9628079.1"/>
    <property type="molecule type" value="Genomic_DNA"/>
</dbReference>
<comment type="caution">
    <text evidence="3">The sequence shown here is derived from an EMBL/GenBank/DDBJ whole genome shotgun (WGS) entry which is preliminary data.</text>
</comment>
<dbReference type="Proteomes" id="UP001589532">
    <property type="component" value="Unassembled WGS sequence"/>
</dbReference>
<dbReference type="SUPFAM" id="SSF101874">
    <property type="entry name" value="YceI-like"/>
    <property type="match status" value="1"/>
</dbReference>
<organism evidence="3 4">
    <name type="scientific">Nonomuraea helvata</name>
    <dbReference type="NCBI Taxonomy" id="37484"/>
    <lineage>
        <taxon>Bacteria</taxon>
        <taxon>Bacillati</taxon>
        <taxon>Actinomycetota</taxon>
        <taxon>Actinomycetes</taxon>
        <taxon>Streptosporangiales</taxon>
        <taxon>Streptosporangiaceae</taxon>
        <taxon>Nonomuraea</taxon>
    </lineage>
</organism>
<evidence type="ECO:0000313" key="3">
    <source>
        <dbReference type="EMBL" id="MFB9628079.1"/>
    </source>
</evidence>
<dbReference type="InterPro" id="IPR036761">
    <property type="entry name" value="TTHA0802/YceI-like_sf"/>
</dbReference>
<dbReference type="Pfam" id="PF04264">
    <property type="entry name" value="YceI"/>
    <property type="match status" value="1"/>
</dbReference>
<evidence type="ECO:0000313" key="4">
    <source>
        <dbReference type="Proteomes" id="UP001589532"/>
    </source>
</evidence>
<comment type="similarity">
    <text evidence="1">Belongs to the UPF0312 family.</text>
</comment>
<dbReference type="PANTHER" id="PTHR34406:SF1">
    <property type="entry name" value="PROTEIN YCEI"/>
    <property type="match status" value="1"/>
</dbReference>
<dbReference type="PANTHER" id="PTHR34406">
    <property type="entry name" value="PROTEIN YCEI"/>
    <property type="match status" value="1"/>
</dbReference>
<dbReference type="Gene3D" id="2.40.128.110">
    <property type="entry name" value="Lipid/polyisoprenoid-binding, YceI-like"/>
    <property type="match status" value="1"/>
</dbReference>
<accession>A0ABV5S8T2</accession>
<dbReference type="RefSeq" id="WP_344986785.1">
    <property type="nucleotide sequence ID" value="NZ_BAAAXV010000001.1"/>
</dbReference>
<sequence length="156" mass="16560">MTPQIGHYTIDTAVIAFRTRHLFGLGAVNGTFALRAGTVDVTEPVASSHAHVEIDAGSFHTGNPQRDAGVRSSVFLDADRHPVIALDLDGNLTGTLTVRGVSAPITLELQSWMAVPSGFSVRATARVDRVALGVRAKPGLAARHLYFTVEATCLRS</sequence>